<reference evidence="1 2" key="1">
    <citation type="journal article" date="2011" name="PLoS Genet.">
        <title>Finished genome of the fungal wheat pathogen Mycosphaerella graminicola reveals dispensome structure, chromosome plasticity, and stealth pathogenesis.</title>
        <authorList>
            <person name="Goodwin S.B."/>
            <person name="Ben M'barek S."/>
            <person name="Dhillon B."/>
            <person name="Wittenberg A.H.J."/>
            <person name="Crane C.F."/>
            <person name="Hane J.K."/>
            <person name="Foster A.J."/>
            <person name="Van der Lee T.A.J."/>
            <person name="Grimwood J."/>
            <person name="Aerts A."/>
            <person name="Antoniw J."/>
            <person name="Bailey A."/>
            <person name="Bluhm B."/>
            <person name="Bowler J."/>
            <person name="Bristow J."/>
            <person name="van der Burgt A."/>
            <person name="Canto-Canche B."/>
            <person name="Churchill A.C.L."/>
            <person name="Conde-Ferraez L."/>
            <person name="Cools H.J."/>
            <person name="Coutinho P.M."/>
            <person name="Csukai M."/>
            <person name="Dehal P."/>
            <person name="De Wit P."/>
            <person name="Donzelli B."/>
            <person name="van de Geest H.C."/>
            <person name="van Ham R.C.H.J."/>
            <person name="Hammond-Kosack K.E."/>
            <person name="Henrissat B."/>
            <person name="Kilian A."/>
            <person name="Kobayashi A.K."/>
            <person name="Koopmann E."/>
            <person name="Kourmpetis Y."/>
            <person name="Kuzniar A."/>
            <person name="Lindquist E."/>
            <person name="Lombard V."/>
            <person name="Maliepaard C."/>
            <person name="Martins N."/>
            <person name="Mehrabi R."/>
            <person name="Nap J.P.H."/>
            <person name="Ponomarenko A."/>
            <person name="Rudd J.J."/>
            <person name="Salamov A."/>
            <person name="Schmutz J."/>
            <person name="Schouten H.J."/>
            <person name="Shapiro H."/>
            <person name="Stergiopoulos I."/>
            <person name="Torriani S.F.F."/>
            <person name="Tu H."/>
            <person name="de Vries R.P."/>
            <person name="Waalwijk C."/>
            <person name="Ware S.B."/>
            <person name="Wiebenga A."/>
            <person name="Zwiers L.-H."/>
            <person name="Oliver R.P."/>
            <person name="Grigoriev I.V."/>
            <person name="Kema G.H.J."/>
        </authorList>
    </citation>
    <scope>NUCLEOTIDE SEQUENCE [LARGE SCALE GENOMIC DNA]</scope>
    <source>
        <strain evidence="2">CBS 115943 / IPO323</strain>
    </source>
</reference>
<dbReference type="EMBL" id="CM001210">
    <property type="protein sequence ID" value="EGP82354.1"/>
    <property type="molecule type" value="Genomic_DNA"/>
</dbReference>
<protein>
    <submittedName>
        <fullName evidence="1">Uncharacterized protein</fullName>
    </submittedName>
</protein>
<sequence length="51" mass="5234">MDLGNLVSPASHGIPDIPAVVTTAAVGDTSSFLQAGSYQVPKLYTITMPNS</sequence>
<proteinExistence type="predicted"/>
<dbReference type="GeneID" id="13400150"/>
<dbReference type="KEGG" id="ztr:MYCGRDRAFT_106610"/>
<dbReference type="InParanoid" id="F9XQV4"/>
<dbReference type="HOGENOM" id="CLU_3108214_0_0_1"/>
<evidence type="ECO:0000313" key="2">
    <source>
        <dbReference type="Proteomes" id="UP000008062"/>
    </source>
</evidence>
<accession>F9XQV4</accession>
<organism evidence="1 2">
    <name type="scientific">Zymoseptoria tritici (strain CBS 115943 / IPO323)</name>
    <name type="common">Speckled leaf blotch fungus</name>
    <name type="synonym">Septoria tritici</name>
    <dbReference type="NCBI Taxonomy" id="336722"/>
    <lineage>
        <taxon>Eukaryota</taxon>
        <taxon>Fungi</taxon>
        <taxon>Dikarya</taxon>
        <taxon>Ascomycota</taxon>
        <taxon>Pezizomycotina</taxon>
        <taxon>Dothideomycetes</taxon>
        <taxon>Dothideomycetidae</taxon>
        <taxon>Mycosphaerellales</taxon>
        <taxon>Mycosphaerellaceae</taxon>
        <taxon>Zymoseptoria</taxon>
    </lineage>
</organism>
<dbReference type="Proteomes" id="UP000008062">
    <property type="component" value="Chromosome 15"/>
</dbReference>
<evidence type="ECO:0000313" key="1">
    <source>
        <dbReference type="EMBL" id="EGP82354.1"/>
    </source>
</evidence>
<gene>
    <name evidence="1" type="ORF">MYCGRDRAFT_106610</name>
</gene>
<keyword evidence="2" id="KW-1185">Reference proteome</keyword>
<name>F9XQV4_ZYMTI</name>
<dbReference type="RefSeq" id="XP_003847378.1">
    <property type="nucleotide sequence ID" value="XM_003847330.1"/>
</dbReference>
<dbReference type="AlphaFoldDB" id="F9XQV4"/>